<sequence>MVMIDRLDDIGLRDLSRRTDPLGVLSVYVNADPHQDPNLRAAAIDLRNRFAELQHRISQGSGGDRSNEIAAQLERLWPQLDILTSPIASGRGRIAFAALGADWTVRLESAMPVPTRMVLDDGPFIHPLLELVDEGSPAGVVLVTAEEARLLEWRLGSVTTVDRLQQQYVQAPHERAGQIGGGPKGQFHTPMREQRQSRERQRTQRFLERVSVRAVELAEKLGWDSILVSGGERWTETMISLFPQALRDNIIADPRNLYGLDDAALADAVTEQVHEEHKDREKRLLARIGDAAGAGMAALGLSEVAAALNAGRVAHLVYDPQVRYTGAVGADDALYGGDEVGPGSQQPRPEPRLTERLVERALDTAALITPIEGAAAGELADAAGVAALLRW</sequence>
<dbReference type="InterPro" id="IPR042226">
    <property type="entry name" value="eFR1_2_sf"/>
</dbReference>
<evidence type="ECO:0000313" key="3">
    <source>
        <dbReference type="Proteomes" id="UP000465785"/>
    </source>
</evidence>
<dbReference type="Gene3D" id="3.30.420.60">
    <property type="entry name" value="eRF1 domain 2"/>
    <property type="match status" value="1"/>
</dbReference>
<dbReference type="AlphaFoldDB" id="A0A9W4B668"/>
<keyword evidence="3" id="KW-1185">Reference proteome</keyword>
<evidence type="ECO:0000256" key="1">
    <source>
        <dbReference type="SAM" id="MobiDB-lite"/>
    </source>
</evidence>
<feature type="compositionally biased region" description="Basic and acidic residues" evidence="1">
    <location>
        <begin position="190"/>
        <end position="203"/>
    </location>
</feature>
<dbReference type="Proteomes" id="UP000465785">
    <property type="component" value="Chromosome"/>
</dbReference>
<evidence type="ECO:0000313" key="2">
    <source>
        <dbReference type="EMBL" id="BBY94612.1"/>
    </source>
</evidence>
<dbReference type="KEGG" id="mgau:MGALJ_42810"/>
<gene>
    <name evidence="2" type="ORF">MGALJ_42810</name>
</gene>
<feature type="region of interest" description="Disordered" evidence="1">
    <location>
        <begin position="172"/>
        <end position="203"/>
    </location>
</feature>
<accession>A0A9W4B668</accession>
<name>A0A9W4B668_9MYCO</name>
<dbReference type="Pfam" id="PF18854">
    <property type="entry name" value="baeRF_family10"/>
    <property type="match status" value="1"/>
</dbReference>
<dbReference type="EMBL" id="AP022601">
    <property type="protein sequence ID" value="BBY94612.1"/>
    <property type="molecule type" value="Genomic_DNA"/>
</dbReference>
<protein>
    <submittedName>
        <fullName evidence="2">Uncharacterized protein</fullName>
    </submittedName>
</protein>
<dbReference type="InterPro" id="IPR041202">
    <property type="entry name" value="BaeRF_family10"/>
</dbReference>
<proteinExistence type="predicted"/>
<dbReference type="RefSeq" id="WP_163732468.1">
    <property type="nucleotide sequence ID" value="NZ_AP022601.1"/>
</dbReference>
<organism evidence="2 3">
    <name type="scientific">Mycobacterium gallinarum</name>
    <dbReference type="NCBI Taxonomy" id="39689"/>
    <lineage>
        <taxon>Bacteria</taxon>
        <taxon>Bacillati</taxon>
        <taxon>Actinomycetota</taxon>
        <taxon>Actinomycetes</taxon>
        <taxon>Mycobacteriales</taxon>
        <taxon>Mycobacteriaceae</taxon>
        <taxon>Mycobacterium</taxon>
    </lineage>
</organism>
<reference evidence="2 3" key="1">
    <citation type="journal article" date="2019" name="Emerg. Microbes Infect.">
        <title>Comprehensive subspecies identification of 175 nontuberculous mycobacteria species based on 7547 genomic profiles.</title>
        <authorList>
            <person name="Matsumoto Y."/>
            <person name="Kinjo T."/>
            <person name="Motooka D."/>
            <person name="Nabeya D."/>
            <person name="Jung N."/>
            <person name="Uechi K."/>
            <person name="Horii T."/>
            <person name="Iida T."/>
            <person name="Fujita J."/>
            <person name="Nakamura S."/>
        </authorList>
    </citation>
    <scope>NUCLEOTIDE SEQUENCE [LARGE SCALE GENOMIC DNA]</scope>
    <source>
        <strain evidence="2 3">JCM 6399</strain>
    </source>
</reference>